<feature type="compositionally biased region" description="Basic and acidic residues" evidence="4">
    <location>
        <begin position="556"/>
        <end position="585"/>
    </location>
</feature>
<feature type="coiled-coil region" evidence="3">
    <location>
        <begin position="482"/>
        <end position="510"/>
    </location>
</feature>
<feature type="compositionally biased region" description="Basic and acidic residues" evidence="4">
    <location>
        <begin position="349"/>
        <end position="425"/>
    </location>
</feature>
<feature type="compositionally biased region" description="Basic and acidic residues" evidence="4">
    <location>
        <begin position="194"/>
        <end position="240"/>
    </location>
</feature>
<dbReference type="GO" id="GO:0070274">
    <property type="term" value="C:RES complex"/>
    <property type="evidence" value="ECO:0007669"/>
    <property type="project" value="TreeGrafter"/>
</dbReference>
<evidence type="ECO:0000256" key="4">
    <source>
        <dbReference type="SAM" id="MobiDB-lite"/>
    </source>
</evidence>
<dbReference type="Pfam" id="PF09736">
    <property type="entry name" value="Bud13"/>
    <property type="match status" value="1"/>
</dbReference>
<comment type="similarity">
    <text evidence="1">Belongs to the CWC26 family.</text>
</comment>
<evidence type="ECO:0000256" key="1">
    <source>
        <dbReference type="ARBA" id="ARBA00011069"/>
    </source>
</evidence>
<keyword evidence="6" id="KW-1185">Reference proteome</keyword>
<dbReference type="GO" id="GO:0003723">
    <property type="term" value="F:RNA binding"/>
    <property type="evidence" value="ECO:0007669"/>
    <property type="project" value="TreeGrafter"/>
</dbReference>
<reference evidence="6" key="1">
    <citation type="submission" date="2013-03" db="EMBL/GenBank/DDBJ databases">
        <title>The Genome Sequence of Anopheles dirus WRAIR2.</title>
        <authorList>
            <consortium name="The Broad Institute Genomics Platform"/>
            <person name="Neafsey D.E."/>
            <person name="Walton C."/>
            <person name="Walker B."/>
            <person name="Young S.K."/>
            <person name="Zeng Q."/>
            <person name="Gargeya S."/>
            <person name="Fitzgerald M."/>
            <person name="Haas B."/>
            <person name="Abouelleil A."/>
            <person name="Allen A.W."/>
            <person name="Alvarado L."/>
            <person name="Arachchi H.M."/>
            <person name="Berlin A.M."/>
            <person name="Chapman S.B."/>
            <person name="Gainer-Dewar J."/>
            <person name="Goldberg J."/>
            <person name="Griggs A."/>
            <person name="Gujja S."/>
            <person name="Hansen M."/>
            <person name="Howarth C."/>
            <person name="Imamovic A."/>
            <person name="Ireland A."/>
            <person name="Larimer J."/>
            <person name="McCowan C."/>
            <person name="Murphy C."/>
            <person name="Pearson M."/>
            <person name="Poon T.W."/>
            <person name="Priest M."/>
            <person name="Roberts A."/>
            <person name="Saif S."/>
            <person name="Shea T."/>
            <person name="Sisk P."/>
            <person name="Sykes S."/>
            <person name="Wortman J."/>
            <person name="Nusbaum C."/>
            <person name="Birren B."/>
        </authorList>
    </citation>
    <scope>NUCLEOTIDE SEQUENCE [LARGE SCALE GENOMIC DNA]</scope>
    <source>
        <strain evidence="6">WRAIR2</strain>
    </source>
</reference>
<dbReference type="EnsemblMetazoa" id="ADIR002050-RA">
    <property type="protein sequence ID" value="ADIR002050-PA"/>
    <property type="gene ID" value="ADIR002050"/>
</dbReference>
<organism evidence="5 6">
    <name type="scientific">Anopheles dirus</name>
    <dbReference type="NCBI Taxonomy" id="7168"/>
    <lineage>
        <taxon>Eukaryota</taxon>
        <taxon>Metazoa</taxon>
        <taxon>Ecdysozoa</taxon>
        <taxon>Arthropoda</taxon>
        <taxon>Hexapoda</taxon>
        <taxon>Insecta</taxon>
        <taxon>Pterygota</taxon>
        <taxon>Neoptera</taxon>
        <taxon>Endopterygota</taxon>
        <taxon>Diptera</taxon>
        <taxon>Nematocera</taxon>
        <taxon>Culicoidea</taxon>
        <taxon>Culicidae</taxon>
        <taxon>Anophelinae</taxon>
        <taxon>Anopheles</taxon>
    </lineage>
</organism>
<sequence length="639" mass="75450">MAPKIDQKEYLKRYLSNDKDKKKKKKKEKKPTTKSNVRIIDDDLDLSKLQTLQEDELEQFALDEDAPQIAGIVDERPPELRAKEDFSTNKWKVVAANESPDSELQVSDRSSRMTGFEMRTTFGSKQNHPDKRDRVSRTGKGDSDNDASPPRRRRKDSDESPPRRRSSKERRRRRDSSDESPPRKATTQAAGRRRSPEEARRARRADSDESPSRKTDRTKGAGRQRDRDNRSEKQNKRNDSDVSPQRKRRPNDSDESPPRRKEERRKQARSDSDESPPRRREERRKQARSDSDESPPRLTKRIERNGKRDDQSSRTQRRAQDSDESPPRKNHTRDVERGDRSRRSPPAEATRKRFNEERSPRRKQYETGEVSSRRREASPALRIKQERQDSDESPPRRRVDDRRSSRDSHVRIKQEPRSSTDRESSVRNNAPERMTKTLDGKRAGLQDARSLRAENEAHRQREREAFANMSTELSGRYAETVVREKSGRRRDIEKELREELEKKKHDEKKKQIYDRWGKGVKQVEDYNAQLQEAAREMEKPLARYADDKDLDEYLKQQERDGDPMLEYLRSKRKEENKRAGVEEKPAYQGAFPENRFGIRPGYRWDGVDRSNGFERRWFEMVSKKKATEEEAYKYSVEDM</sequence>
<feature type="region of interest" description="Disordered" evidence="4">
    <location>
        <begin position="556"/>
        <end position="586"/>
    </location>
</feature>
<dbReference type="STRING" id="7168.A0A182N338"/>
<feature type="compositionally biased region" description="Basic and acidic residues" evidence="4">
    <location>
        <begin position="1"/>
        <end position="20"/>
    </location>
</feature>
<accession>A0A182N338</accession>
<dbReference type="Proteomes" id="UP000075884">
    <property type="component" value="Unassembled WGS sequence"/>
</dbReference>
<evidence type="ECO:0000256" key="2">
    <source>
        <dbReference type="ARBA" id="ARBA00014454"/>
    </source>
</evidence>
<dbReference type="GO" id="GO:0000398">
    <property type="term" value="P:mRNA splicing, via spliceosome"/>
    <property type="evidence" value="ECO:0007669"/>
    <property type="project" value="TreeGrafter"/>
</dbReference>
<protein>
    <recommendedName>
        <fullName evidence="2">BUD13 homolog</fullName>
    </recommendedName>
</protein>
<feature type="compositionally biased region" description="Basic and acidic residues" evidence="4">
    <location>
        <begin position="433"/>
        <end position="465"/>
    </location>
</feature>
<dbReference type="GO" id="GO:0005684">
    <property type="term" value="C:U2-type spliceosomal complex"/>
    <property type="evidence" value="ECO:0007669"/>
    <property type="project" value="TreeGrafter"/>
</dbReference>
<evidence type="ECO:0000256" key="3">
    <source>
        <dbReference type="SAM" id="Coils"/>
    </source>
</evidence>
<dbReference type="PANTHER" id="PTHR31809:SF0">
    <property type="entry name" value="BUD13 HOMOLOG"/>
    <property type="match status" value="1"/>
</dbReference>
<keyword evidence="3" id="KW-0175">Coiled coil</keyword>
<dbReference type="InterPro" id="IPR051112">
    <property type="entry name" value="CWC26_splicing_factor"/>
</dbReference>
<feature type="compositionally biased region" description="Basic and acidic residues" evidence="4">
    <location>
        <begin position="127"/>
        <end position="143"/>
    </location>
</feature>
<dbReference type="PANTHER" id="PTHR31809">
    <property type="entry name" value="BUD13 HOMOLOG"/>
    <property type="match status" value="1"/>
</dbReference>
<feature type="compositionally biased region" description="Basic and acidic residues" evidence="4">
    <location>
        <begin position="250"/>
        <end position="342"/>
    </location>
</feature>
<feature type="compositionally biased region" description="Basic residues" evidence="4">
    <location>
        <begin position="163"/>
        <end position="174"/>
    </location>
</feature>
<feature type="region of interest" description="Disordered" evidence="4">
    <location>
        <begin position="96"/>
        <end position="471"/>
    </location>
</feature>
<name>A0A182N338_9DIPT</name>
<reference evidence="5" key="2">
    <citation type="submission" date="2020-05" db="UniProtKB">
        <authorList>
            <consortium name="EnsemblMetazoa"/>
        </authorList>
    </citation>
    <scope>IDENTIFICATION</scope>
    <source>
        <strain evidence="5">WRAIR2</strain>
    </source>
</reference>
<dbReference type="InterPro" id="IPR018609">
    <property type="entry name" value="Bud13"/>
</dbReference>
<evidence type="ECO:0000313" key="6">
    <source>
        <dbReference type="Proteomes" id="UP000075884"/>
    </source>
</evidence>
<feature type="region of interest" description="Disordered" evidence="4">
    <location>
        <begin position="1"/>
        <end position="36"/>
    </location>
</feature>
<evidence type="ECO:0000313" key="5">
    <source>
        <dbReference type="EnsemblMetazoa" id="ADIR002050-PA"/>
    </source>
</evidence>
<dbReference type="AlphaFoldDB" id="A0A182N338"/>
<proteinExistence type="inferred from homology"/>
<dbReference type="VEuPathDB" id="VectorBase:ADIR002050"/>